<keyword evidence="6" id="KW-1185">Reference proteome</keyword>
<proteinExistence type="inferred from homology"/>
<dbReference type="Gene3D" id="3.40.50.1000">
    <property type="entry name" value="HAD superfamily/HAD-like"/>
    <property type="match status" value="1"/>
</dbReference>
<evidence type="ECO:0000256" key="1">
    <source>
        <dbReference type="ARBA" id="ARBA00001946"/>
    </source>
</evidence>
<name>A0A345ZXH9_9HYPH</name>
<dbReference type="InterPro" id="IPR023198">
    <property type="entry name" value="PGP-like_dom2"/>
</dbReference>
<gene>
    <name evidence="5" type="ORF">DW352_14530</name>
</gene>
<comment type="cofactor">
    <cofactor evidence="1">
        <name>Mg(2+)</name>
        <dbReference type="ChEBI" id="CHEBI:18420"/>
    </cofactor>
</comment>
<comment type="similarity">
    <text evidence="2">Belongs to the HAD-like hydrolase superfamily. CbbY/CbbZ/Gph/YieH family.</text>
</comment>
<dbReference type="InterPro" id="IPR051600">
    <property type="entry name" value="Beta-PGM-like"/>
</dbReference>
<dbReference type="SFLD" id="SFLDG01129">
    <property type="entry name" value="C1.5:_HAD__Beta-PGM__Phosphata"/>
    <property type="match status" value="1"/>
</dbReference>
<evidence type="ECO:0000256" key="4">
    <source>
        <dbReference type="ARBA" id="ARBA00022842"/>
    </source>
</evidence>
<organism evidence="5 6">
    <name type="scientific">Pseudolabrys taiwanensis</name>
    <dbReference type="NCBI Taxonomy" id="331696"/>
    <lineage>
        <taxon>Bacteria</taxon>
        <taxon>Pseudomonadati</taxon>
        <taxon>Pseudomonadota</taxon>
        <taxon>Alphaproteobacteria</taxon>
        <taxon>Hyphomicrobiales</taxon>
        <taxon>Xanthobacteraceae</taxon>
        <taxon>Pseudolabrys</taxon>
    </lineage>
</organism>
<protein>
    <submittedName>
        <fullName evidence="5">HAD family hydrolase</fullName>
    </submittedName>
</protein>
<keyword evidence="5" id="KW-0378">Hydrolase</keyword>
<evidence type="ECO:0000313" key="5">
    <source>
        <dbReference type="EMBL" id="AXK81626.1"/>
    </source>
</evidence>
<dbReference type="OrthoDB" id="9797743at2"/>
<keyword evidence="4" id="KW-0460">Magnesium</keyword>
<dbReference type="AlphaFoldDB" id="A0A345ZXH9"/>
<dbReference type="SUPFAM" id="SSF56784">
    <property type="entry name" value="HAD-like"/>
    <property type="match status" value="1"/>
</dbReference>
<evidence type="ECO:0000256" key="2">
    <source>
        <dbReference type="ARBA" id="ARBA00006171"/>
    </source>
</evidence>
<dbReference type="SFLD" id="SFLDS00003">
    <property type="entry name" value="Haloacid_Dehalogenase"/>
    <property type="match status" value="1"/>
</dbReference>
<sequence length="222" mass="23709">MGGPVVIFDCNGVLVDSEPLATAVVSNAFIRAGFALTPDLIARYFTGRRPADMFTEVEIAAGRKLPADFAATVANETLRRFKAELRATSHAMQALSWIRGPKCVASSSSLDRIRTSLETTDLLRFFEPYLFSANEVPQGKPAPDLFLYAAQKMHVLPRECIVVEDSAVGVAAGVAAGMTVIGFVGGSHAGSHLGNNLRAAGAKTVITDMRALKTTIVDLRGW</sequence>
<dbReference type="InterPro" id="IPR036412">
    <property type="entry name" value="HAD-like_sf"/>
</dbReference>
<accession>A0A345ZXH9</accession>
<dbReference type="EMBL" id="CP031417">
    <property type="protein sequence ID" value="AXK81626.1"/>
    <property type="molecule type" value="Genomic_DNA"/>
</dbReference>
<dbReference type="Pfam" id="PF00702">
    <property type="entry name" value="Hydrolase"/>
    <property type="match status" value="1"/>
</dbReference>
<dbReference type="KEGG" id="ptaw:DW352_14530"/>
<dbReference type="Proteomes" id="UP000254889">
    <property type="component" value="Chromosome"/>
</dbReference>
<dbReference type="PANTHER" id="PTHR46193">
    <property type="entry name" value="6-PHOSPHOGLUCONATE PHOSPHATASE"/>
    <property type="match status" value="1"/>
</dbReference>
<dbReference type="InterPro" id="IPR023214">
    <property type="entry name" value="HAD_sf"/>
</dbReference>
<dbReference type="Gene3D" id="1.10.150.240">
    <property type="entry name" value="Putative phosphatase, domain 2"/>
    <property type="match status" value="1"/>
</dbReference>
<dbReference type="InterPro" id="IPR006439">
    <property type="entry name" value="HAD-SF_hydro_IA"/>
</dbReference>
<keyword evidence="3" id="KW-0479">Metal-binding</keyword>
<evidence type="ECO:0000256" key="3">
    <source>
        <dbReference type="ARBA" id="ARBA00022723"/>
    </source>
</evidence>
<dbReference type="GO" id="GO:0016787">
    <property type="term" value="F:hydrolase activity"/>
    <property type="evidence" value="ECO:0007669"/>
    <property type="project" value="UniProtKB-KW"/>
</dbReference>
<evidence type="ECO:0000313" key="6">
    <source>
        <dbReference type="Proteomes" id="UP000254889"/>
    </source>
</evidence>
<dbReference type="PANTHER" id="PTHR46193:SF10">
    <property type="entry name" value="6-PHOSPHOGLUCONATE PHOSPHATASE"/>
    <property type="match status" value="1"/>
</dbReference>
<reference evidence="5 6" key="1">
    <citation type="submission" date="2018-07" db="EMBL/GenBank/DDBJ databases">
        <authorList>
            <person name="Quirk P.G."/>
            <person name="Krulwich T.A."/>
        </authorList>
    </citation>
    <scope>NUCLEOTIDE SEQUENCE [LARGE SCALE GENOMIC DNA]</scope>
    <source>
        <strain evidence="5 6">CC-BB4</strain>
    </source>
</reference>
<dbReference type="NCBIfam" id="TIGR01509">
    <property type="entry name" value="HAD-SF-IA-v3"/>
    <property type="match status" value="1"/>
</dbReference>
<dbReference type="GO" id="GO:0046872">
    <property type="term" value="F:metal ion binding"/>
    <property type="evidence" value="ECO:0007669"/>
    <property type="project" value="UniProtKB-KW"/>
</dbReference>